<evidence type="ECO:0000313" key="3">
    <source>
        <dbReference type="EMBL" id="KAK6938627.1"/>
    </source>
</evidence>
<evidence type="ECO:0000313" key="4">
    <source>
        <dbReference type="Proteomes" id="UP001370490"/>
    </source>
</evidence>
<dbReference type="EMBL" id="JBAMMX010000006">
    <property type="protein sequence ID" value="KAK6938627.1"/>
    <property type="molecule type" value="Genomic_DNA"/>
</dbReference>
<comment type="caution">
    <text evidence="3">The sequence shown here is derived from an EMBL/GenBank/DDBJ whole genome shotgun (WGS) entry which is preliminary data.</text>
</comment>
<gene>
    <name evidence="3" type="ORF">RJ641_032135</name>
</gene>
<feature type="repeat" description="PPR" evidence="2">
    <location>
        <begin position="80"/>
        <end position="114"/>
    </location>
</feature>
<evidence type="ECO:0000256" key="2">
    <source>
        <dbReference type="PROSITE-ProRule" id="PRU00708"/>
    </source>
</evidence>
<dbReference type="InterPro" id="IPR046848">
    <property type="entry name" value="E_motif"/>
</dbReference>
<dbReference type="GO" id="GO:0003723">
    <property type="term" value="F:RNA binding"/>
    <property type="evidence" value="ECO:0007669"/>
    <property type="project" value="InterPro"/>
</dbReference>
<keyword evidence="4" id="KW-1185">Reference proteome</keyword>
<sequence>MSSVVLISASPTVYHSQKGPLNLRRFRLRFSCEKTKSNINSYNNTICNPFLKFSQDNRLSRGDEKAHNAQKMFDEMSDRNEPLCSSLILSHVNSGNFSQAFSPFEMMIREGIRPNGLASGGLLKASSYLNDFSLGRQLHGWYIRAGFGLDVEIRMSLLAMYSNFGMLDEARRVFDETPICALNNASFWILMINSYVLHRCWSEVIRMFGEMLSVGLVGPREFVTVVNACGSSGEEKGGRVIHGMIIKDRLTDVTHVMNSLVTFYARCGNLEDANKLFKTISRKDTVSWNSIIAANEQNGDEGSALEHFREMLRVGPELRPSRVTFLSVLSAVCGVSDLKLGREVHAQILHIGLEADTSIANSLITMYAKYGEMDKSRAIFENLVVKDLITWNSMLAGFEQNGQQESCFEFIRRMLSVGNRPDTHSLTIAISAVSLSPCRLSFLRTGKEIHGYVLKRANLTSVPIHNAMITMYGKYNQVEHAEKIFVRMGNRDSCSWNAMMDCYLTNSHVGETQMIFLDIFKERMSLDHLSFSIILTSCSRLASLHLGKQIHSVTFKLFNDQRYPYKDALLSINNALISMYSKCGSINDAAKVFSSMERRDVFSWTAMITGYAFHGMASESLEMFDRMKANGLQPNHITFLGVLTACAHRGLVEEGTNYFHSMMKDYGLNPSIEHYACMVDQLARSCQFDRAKSMVEIGITSIGPKDHNSPNLWKVLLGACHVHKQLELGVEAATKILELDPEDEATYILLSNLYVSSGLWEKAISVRKAMRDKGLGKEPGYSWIEIGNRRHIFVAGDDSHPLRKEIYEKLDELDFRLRKICYTPTNESTLNP</sequence>
<dbReference type="Gene3D" id="1.25.40.10">
    <property type="entry name" value="Tetratricopeptide repeat domain"/>
    <property type="match status" value="5"/>
</dbReference>
<dbReference type="AlphaFoldDB" id="A0AAN8ZI58"/>
<feature type="repeat" description="PPR" evidence="2">
    <location>
        <begin position="387"/>
        <end position="421"/>
    </location>
</feature>
<dbReference type="InterPro" id="IPR011990">
    <property type="entry name" value="TPR-like_helical_dom_sf"/>
</dbReference>
<proteinExistence type="predicted"/>
<dbReference type="InterPro" id="IPR046960">
    <property type="entry name" value="PPR_At4g14850-like_plant"/>
</dbReference>
<feature type="repeat" description="PPR" evidence="2">
    <location>
        <begin position="284"/>
        <end position="318"/>
    </location>
</feature>
<dbReference type="FunFam" id="1.25.40.10:FF:000351">
    <property type="entry name" value="Pentatricopeptide repeat-containing protein"/>
    <property type="match status" value="1"/>
</dbReference>
<dbReference type="PANTHER" id="PTHR47926">
    <property type="entry name" value="PENTATRICOPEPTIDE REPEAT-CONTAINING PROTEIN"/>
    <property type="match status" value="1"/>
</dbReference>
<dbReference type="FunFam" id="1.25.40.10:FF:001093">
    <property type="entry name" value="Pentatricopeptide repeat-containing protein At2g34400"/>
    <property type="match status" value="1"/>
</dbReference>
<dbReference type="Pfam" id="PF20430">
    <property type="entry name" value="Eplus_motif"/>
    <property type="match status" value="1"/>
</dbReference>
<accession>A0AAN8ZI58</accession>
<feature type="repeat" description="PPR" evidence="2">
    <location>
        <begin position="600"/>
        <end position="634"/>
    </location>
</feature>
<dbReference type="PANTHER" id="PTHR47926:SF522">
    <property type="entry name" value="TETRATRICOPEPTIDE REPEAT-LIKE SUPERFAMILY PROTEIN"/>
    <property type="match status" value="1"/>
</dbReference>
<dbReference type="Pfam" id="PF20431">
    <property type="entry name" value="E_motif"/>
    <property type="match status" value="1"/>
</dbReference>
<dbReference type="SUPFAM" id="SSF48452">
    <property type="entry name" value="TPR-like"/>
    <property type="match status" value="2"/>
</dbReference>
<dbReference type="Pfam" id="PF01535">
    <property type="entry name" value="PPR"/>
    <property type="match status" value="7"/>
</dbReference>
<protein>
    <submittedName>
        <fullName evidence="3">E motif</fullName>
    </submittedName>
</protein>
<dbReference type="PROSITE" id="PS51375">
    <property type="entry name" value="PPR"/>
    <property type="match status" value="5"/>
</dbReference>
<dbReference type="InterPro" id="IPR002885">
    <property type="entry name" value="PPR_rpt"/>
</dbReference>
<evidence type="ECO:0000256" key="1">
    <source>
        <dbReference type="ARBA" id="ARBA00022737"/>
    </source>
</evidence>
<organism evidence="3 4">
    <name type="scientific">Dillenia turbinata</name>
    <dbReference type="NCBI Taxonomy" id="194707"/>
    <lineage>
        <taxon>Eukaryota</taxon>
        <taxon>Viridiplantae</taxon>
        <taxon>Streptophyta</taxon>
        <taxon>Embryophyta</taxon>
        <taxon>Tracheophyta</taxon>
        <taxon>Spermatophyta</taxon>
        <taxon>Magnoliopsida</taxon>
        <taxon>eudicotyledons</taxon>
        <taxon>Gunneridae</taxon>
        <taxon>Pentapetalae</taxon>
        <taxon>Dilleniales</taxon>
        <taxon>Dilleniaceae</taxon>
        <taxon>Dillenia</taxon>
    </lineage>
</organism>
<feature type="repeat" description="PPR" evidence="2">
    <location>
        <begin position="743"/>
        <end position="777"/>
    </location>
</feature>
<dbReference type="Pfam" id="PF13041">
    <property type="entry name" value="PPR_2"/>
    <property type="match status" value="1"/>
</dbReference>
<dbReference type="NCBIfam" id="TIGR00756">
    <property type="entry name" value="PPR"/>
    <property type="match status" value="4"/>
</dbReference>
<reference evidence="3 4" key="1">
    <citation type="submission" date="2023-12" db="EMBL/GenBank/DDBJ databases">
        <title>A high-quality genome assembly for Dillenia turbinata (Dilleniales).</title>
        <authorList>
            <person name="Chanderbali A."/>
        </authorList>
    </citation>
    <scope>NUCLEOTIDE SEQUENCE [LARGE SCALE GENOMIC DNA]</scope>
    <source>
        <strain evidence="3">LSX21</strain>
        <tissue evidence="3">Leaf</tissue>
    </source>
</reference>
<dbReference type="GO" id="GO:0009451">
    <property type="term" value="P:RNA modification"/>
    <property type="evidence" value="ECO:0007669"/>
    <property type="project" value="InterPro"/>
</dbReference>
<name>A0AAN8ZI58_9MAGN</name>
<dbReference type="InterPro" id="IPR046849">
    <property type="entry name" value="E2_motif"/>
</dbReference>
<dbReference type="Proteomes" id="UP001370490">
    <property type="component" value="Unassembled WGS sequence"/>
</dbReference>
<keyword evidence="1" id="KW-0677">Repeat</keyword>